<feature type="non-terminal residue" evidence="1">
    <location>
        <position position="31"/>
    </location>
</feature>
<proteinExistence type="predicted"/>
<organism evidence="1">
    <name type="scientific">marine sediment metagenome</name>
    <dbReference type="NCBI Taxonomy" id="412755"/>
    <lineage>
        <taxon>unclassified sequences</taxon>
        <taxon>metagenomes</taxon>
        <taxon>ecological metagenomes</taxon>
    </lineage>
</organism>
<accession>X1D273</accession>
<protein>
    <submittedName>
        <fullName evidence="1">Uncharacterized protein</fullName>
    </submittedName>
</protein>
<name>X1D273_9ZZZZ</name>
<reference evidence="1" key="1">
    <citation type="journal article" date="2014" name="Front. Microbiol.">
        <title>High frequency of phylogenetically diverse reductive dehalogenase-homologous genes in deep subseafloor sedimentary metagenomes.</title>
        <authorList>
            <person name="Kawai M."/>
            <person name="Futagami T."/>
            <person name="Toyoda A."/>
            <person name="Takaki Y."/>
            <person name="Nishi S."/>
            <person name="Hori S."/>
            <person name="Arai W."/>
            <person name="Tsubouchi T."/>
            <person name="Morono Y."/>
            <person name="Uchiyama I."/>
            <person name="Ito T."/>
            <person name="Fujiyama A."/>
            <person name="Inagaki F."/>
            <person name="Takami H."/>
        </authorList>
    </citation>
    <scope>NUCLEOTIDE SEQUENCE</scope>
    <source>
        <strain evidence="1">Expedition CK06-06</strain>
    </source>
</reference>
<sequence>MHQETFRYSEDFNLELGGELKGFELSYSTLG</sequence>
<gene>
    <name evidence="1" type="ORF">S01H4_46232</name>
</gene>
<evidence type="ECO:0000313" key="1">
    <source>
        <dbReference type="EMBL" id="GAG90581.1"/>
    </source>
</evidence>
<dbReference type="AlphaFoldDB" id="X1D273"/>
<comment type="caution">
    <text evidence="1">The sequence shown here is derived from an EMBL/GenBank/DDBJ whole genome shotgun (WGS) entry which is preliminary data.</text>
</comment>
<dbReference type="EMBL" id="BART01025814">
    <property type="protein sequence ID" value="GAG90581.1"/>
    <property type="molecule type" value="Genomic_DNA"/>
</dbReference>